<organism evidence="3 4">
    <name type="scientific">Mycolicibacterium lutetiense</name>
    <dbReference type="NCBI Taxonomy" id="1641992"/>
    <lineage>
        <taxon>Bacteria</taxon>
        <taxon>Bacillati</taxon>
        <taxon>Actinomycetota</taxon>
        <taxon>Actinomycetes</taxon>
        <taxon>Mycobacteriales</taxon>
        <taxon>Mycobacteriaceae</taxon>
        <taxon>Mycolicibacterium</taxon>
    </lineage>
</organism>
<evidence type="ECO:0000313" key="3">
    <source>
        <dbReference type="EMBL" id="MBP2451845.1"/>
    </source>
</evidence>
<name>A0ABS4ZQS1_9MYCO</name>
<sequence length="268" mass="27007">MNRCTALLAAVVVTASAAVSACSSSDAAQSAPVPGSQAVPAAETAKDPAAPAQQWIDVGGTAVRQADAAGIQYGAQPYPGINIGQGQIGTSPNKCTLGPLARRIADGAYVFVTAGHCDEHPGAVVSIWSGPNGEGPKVVGTLAGKLDDGEAQDSALLATVLAPAPDATKIAGKFAVTGVMPVDEVRKLPVGTPICLDGARSGVVCTPLLRMDTVIHFPRTAVKGDSGGPVFLVDQHDQAVLIGLVEREGSATYLEPALSRLGVEIVTG</sequence>
<accession>A0ABS4ZQS1</accession>
<evidence type="ECO:0000256" key="2">
    <source>
        <dbReference type="SAM" id="SignalP"/>
    </source>
</evidence>
<reference evidence="3 4" key="1">
    <citation type="submission" date="2021-03" db="EMBL/GenBank/DDBJ databases">
        <title>Sequencing the genomes of 1000 actinobacteria strains.</title>
        <authorList>
            <person name="Klenk H.-P."/>
        </authorList>
    </citation>
    <scope>NUCLEOTIDE SEQUENCE [LARGE SCALE GENOMIC DNA]</scope>
    <source>
        <strain evidence="3 4">DSM 46713</strain>
    </source>
</reference>
<dbReference type="Gene3D" id="2.40.10.10">
    <property type="entry name" value="Trypsin-like serine proteases"/>
    <property type="match status" value="2"/>
</dbReference>
<feature type="signal peptide" evidence="2">
    <location>
        <begin position="1"/>
        <end position="17"/>
    </location>
</feature>
<keyword evidence="4" id="KW-1185">Reference proteome</keyword>
<dbReference type="Proteomes" id="UP000694460">
    <property type="component" value="Unassembled WGS sequence"/>
</dbReference>
<dbReference type="PROSITE" id="PS51257">
    <property type="entry name" value="PROKAR_LIPOPROTEIN"/>
    <property type="match status" value="1"/>
</dbReference>
<evidence type="ECO:0008006" key="5">
    <source>
        <dbReference type="Google" id="ProtNLM"/>
    </source>
</evidence>
<proteinExistence type="predicted"/>
<dbReference type="InterPro" id="IPR043504">
    <property type="entry name" value="Peptidase_S1_PA_chymotrypsin"/>
</dbReference>
<evidence type="ECO:0000313" key="4">
    <source>
        <dbReference type="Proteomes" id="UP000694460"/>
    </source>
</evidence>
<protein>
    <recommendedName>
        <fullName evidence="5">Trypsin domain-containing protein</fullName>
    </recommendedName>
</protein>
<dbReference type="SUPFAM" id="SSF50494">
    <property type="entry name" value="Trypsin-like serine proteases"/>
    <property type="match status" value="1"/>
</dbReference>
<feature type="region of interest" description="Disordered" evidence="1">
    <location>
        <begin position="26"/>
        <end position="50"/>
    </location>
</feature>
<feature type="chain" id="PRO_5047330055" description="Trypsin domain-containing protein" evidence="2">
    <location>
        <begin position="18"/>
        <end position="268"/>
    </location>
</feature>
<feature type="compositionally biased region" description="Low complexity" evidence="1">
    <location>
        <begin position="38"/>
        <end position="50"/>
    </location>
</feature>
<evidence type="ECO:0000256" key="1">
    <source>
        <dbReference type="SAM" id="MobiDB-lite"/>
    </source>
</evidence>
<dbReference type="EMBL" id="JAGIOP010000001">
    <property type="protein sequence ID" value="MBP2451845.1"/>
    <property type="molecule type" value="Genomic_DNA"/>
</dbReference>
<dbReference type="InterPro" id="IPR009003">
    <property type="entry name" value="Peptidase_S1_PA"/>
</dbReference>
<dbReference type="RefSeq" id="WP_209915594.1">
    <property type="nucleotide sequence ID" value="NZ_JAGIOP010000001.1"/>
</dbReference>
<comment type="caution">
    <text evidence="3">The sequence shown here is derived from an EMBL/GenBank/DDBJ whole genome shotgun (WGS) entry which is preliminary data.</text>
</comment>
<gene>
    <name evidence="3" type="ORF">JOF57_001730</name>
</gene>
<keyword evidence="2" id="KW-0732">Signal</keyword>